<reference evidence="4" key="1">
    <citation type="journal article" date="2018" name="DNA Res.">
        <title>Multiple hybrid de novo genome assembly of finger millet, an orphan allotetraploid crop.</title>
        <authorList>
            <person name="Hatakeyama M."/>
            <person name="Aluri S."/>
            <person name="Balachadran M.T."/>
            <person name="Sivarajan S.R."/>
            <person name="Patrignani A."/>
            <person name="Gruter S."/>
            <person name="Poveda L."/>
            <person name="Shimizu-Inatsugi R."/>
            <person name="Baeten J."/>
            <person name="Francoijs K.J."/>
            <person name="Nataraja K.N."/>
            <person name="Reddy Y.A.N."/>
            <person name="Phadnis S."/>
            <person name="Ravikumar R.L."/>
            <person name="Schlapbach R."/>
            <person name="Sreeman S.M."/>
            <person name="Shimizu K.K."/>
        </authorList>
    </citation>
    <scope>NUCLEOTIDE SEQUENCE</scope>
</reference>
<organism evidence="4 5">
    <name type="scientific">Eleusine coracana subsp. coracana</name>
    <dbReference type="NCBI Taxonomy" id="191504"/>
    <lineage>
        <taxon>Eukaryota</taxon>
        <taxon>Viridiplantae</taxon>
        <taxon>Streptophyta</taxon>
        <taxon>Embryophyta</taxon>
        <taxon>Tracheophyta</taxon>
        <taxon>Spermatophyta</taxon>
        <taxon>Magnoliopsida</taxon>
        <taxon>Liliopsida</taxon>
        <taxon>Poales</taxon>
        <taxon>Poaceae</taxon>
        <taxon>PACMAD clade</taxon>
        <taxon>Chloridoideae</taxon>
        <taxon>Cynodonteae</taxon>
        <taxon>Eleusininae</taxon>
        <taxon>Eleusine</taxon>
    </lineage>
</organism>
<dbReference type="InterPro" id="IPR045274">
    <property type="entry name" value="WAK-like"/>
</dbReference>
<evidence type="ECO:0000256" key="1">
    <source>
        <dbReference type="ARBA" id="ARBA00022741"/>
    </source>
</evidence>
<evidence type="ECO:0000313" key="4">
    <source>
        <dbReference type="EMBL" id="GJN04868.1"/>
    </source>
</evidence>
<reference evidence="4" key="2">
    <citation type="submission" date="2021-12" db="EMBL/GenBank/DDBJ databases">
        <title>Resequencing data analysis of finger millet.</title>
        <authorList>
            <person name="Hatakeyama M."/>
            <person name="Aluri S."/>
            <person name="Balachadran M.T."/>
            <person name="Sivarajan S.R."/>
            <person name="Poveda L."/>
            <person name="Shimizu-Inatsugi R."/>
            <person name="Schlapbach R."/>
            <person name="Sreeman S.M."/>
            <person name="Shimizu K.K."/>
        </authorList>
    </citation>
    <scope>NUCLEOTIDE SEQUENCE</scope>
</reference>
<gene>
    <name evidence="4" type="primary">ga22445</name>
    <name evidence="4" type="ORF">PR202_ga22445</name>
</gene>
<dbReference type="Gene3D" id="1.10.510.10">
    <property type="entry name" value="Transferase(Phosphotransferase) domain 1"/>
    <property type="match status" value="1"/>
</dbReference>
<evidence type="ECO:0000256" key="2">
    <source>
        <dbReference type="ARBA" id="ARBA00022840"/>
    </source>
</evidence>
<comment type="caution">
    <text evidence="4">The sequence shown here is derived from an EMBL/GenBank/DDBJ whole genome shotgun (WGS) entry which is preliminary data.</text>
</comment>
<dbReference type="PROSITE" id="PS50011">
    <property type="entry name" value="PROTEIN_KINASE_DOM"/>
    <property type="match status" value="1"/>
</dbReference>
<protein>
    <recommendedName>
        <fullName evidence="3">Protein kinase domain-containing protein</fullName>
    </recommendedName>
</protein>
<dbReference type="GO" id="GO:0007166">
    <property type="term" value="P:cell surface receptor signaling pathway"/>
    <property type="evidence" value="ECO:0007669"/>
    <property type="project" value="InterPro"/>
</dbReference>
<keyword evidence="2" id="KW-0067">ATP-binding</keyword>
<dbReference type="InterPro" id="IPR000719">
    <property type="entry name" value="Prot_kinase_dom"/>
</dbReference>
<proteinExistence type="predicted"/>
<sequence>MKATRSFHKANIVGEGADGTVYRGIISTGGGTTTTVAVKRCKRIDKSRKEEFVQELVILCRVNHPNIVKLLGCCLHFEAPMLVYEFMHNGTLNDLLHGSSRRCVTLATRLRIAAEVAEALAHLHSPPHTTLHGDVKPENILMGEGWVAKVSDFGCSTIDDNVQVVPKGTLAYLDPEFLQDFQITDKTDVYSLGVVLMELLTRKKPPAKQQMNLRIIFQESMANGTLSELLDTDIIVEEGGMRVIHQAAELANRCTAFPAQQLARYNIEQHAIPLYQQRKFLEDAAASHDEPLMHWLREASHQKHAADVTPASTAAEPATGRRTSCWALRRERDMLLSSMSFQYEIMSQEFGLRGAN</sequence>
<keyword evidence="1" id="KW-0547">Nucleotide-binding</keyword>
<evidence type="ECO:0000313" key="5">
    <source>
        <dbReference type="Proteomes" id="UP001054889"/>
    </source>
</evidence>
<dbReference type="SUPFAM" id="SSF56112">
    <property type="entry name" value="Protein kinase-like (PK-like)"/>
    <property type="match status" value="1"/>
</dbReference>
<dbReference type="Gene3D" id="3.30.200.20">
    <property type="entry name" value="Phosphorylase Kinase, domain 1"/>
    <property type="match status" value="1"/>
</dbReference>
<name>A0AAV5D449_ELECO</name>
<dbReference type="EMBL" id="BQKI01000011">
    <property type="protein sequence ID" value="GJN04868.1"/>
    <property type="molecule type" value="Genomic_DNA"/>
</dbReference>
<dbReference type="InterPro" id="IPR001245">
    <property type="entry name" value="Ser-Thr/Tyr_kinase_cat_dom"/>
</dbReference>
<dbReference type="Pfam" id="PF07714">
    <property type="entry name" value="PK_Tyr_Ser-Thr"/>
    <property type="match status" value="1"/>
</dbReference>
<dbReference type="Proteomes" id="UP001054889">
    <property type="component" value="Unassembled WGS sequence"/>
</dbReference>
<keyword evidence="5" id="KW-1185">Reference proteome</keyword>
<dbReference type="InterPro" id="IPR011009">
    <property type="entry name" value="Kinase-like_dom_sf"/>
</dbReference>
<dbReference type="GO" id="GO:0005524">
    <property type="term" value="F:ATP binding"/>
    <property type="evidence" value="ECO:0007669"/>
    <property type="project" value="UniProtKB-KW"/>
</dbReference>
<feature type="domain" description="Protein kinase" evidence="3">
    <location>
        <begin position="7"/>
        <end position="281"/>
    </location>
</feature>
<dbReference type="PANTHER" id="PTHR27005:SF37">
    <property type="entry name" value="OS04G0367600 PROTEIN"/>
    <property type="match status" value="1"/>
</dbReference>
<dbReference type="PANTHER" id="PTHR27005">
    <property type="entry name" value="WALL-ASSOCIATED RECEPTOR KINASE-LIKE 21"/>
    <property type="match status" value="1"/>
</dbReference>
<dbReference type="SMART" id="SM00220">
    <property type="entry name" value="S_TKc"/>
    <property type="match status" value="1"/>
</dbReference>
<evidence type="ECO:0000259" key="3">
    <source>
        <dbReference type="PROSITE" id="PS50011"/>
    </source>
</evidence>
<dbReference type="GO" id="GO:0005886">
    <property type="term" value="C:plasma membrane"/>
    <property type="evidence" value="ECO:0007669"/>
    <property type="project" value="TreeGrafter"/>
</dbReference>
<accession>A0AAV5D449</accession>
<dbReference type="AlphaFoldDB" id="A0AAV5D449"/>
<dbReference type="GO" id="GO:0004674">
    <property type="term" value="F:protein serine/threonine kinase activity"/>
    <property type="evidence" value="ECO:0007669"/>
    <property type="project" value="TreeGrafter"/>
</dbReference>